<dbReference type="KEGG" id="aacx:DEACI_0600"/>
<sequence length="293" mass="33986">MEYSVQLGTQHYKDNIYEHLLELRKREQLPFEISETRFGERWLIRCSFQLPSGEAEEKQTMVRKIQGYYLANALAETILEHWEEKYVLTLLGKKYRLKKAECSHVLPRTLRSLNEGKSYPGYKTQRKTKLVAQILAVLEKTPTFDVEGFLRFRAQEYKTEVDRTVAQTVDEYILEREYYEFVKLLKYFLDSQSPRVDTLHVGISASGKFHLFNDQGEKVTGLYLDGFSADESGQELSYEDLLISALISAAPRQVVLHIRFPGYRDTLHTIRDVFEDKVQDCPGCTLCGILADS</sequence>
<name>A0A8S0WLC5_9FIRM</name>
<evidence type="ECO:0000313" key="1">
    <source>
        <dbReference type="EMBL" id="CAA7599954.1"/>
    </source>
</evidence>
<evidence type="ECO:0000313" key="2">
    <source>
        <dbReference type="EMBL" id="CEJ07954.1"/>
    </source>
</evidence>
<dbReference type="Pfam" id="PF08812">
    <property type="entry name" value="YtxC"/>
    <property type="match status" value="1"/>
</dbReference>
<organism evidence="1">
    <name type="scientific">Acididesulfobacillus acetoxydans</name>
    <dbReference type="NCBI Taxonomy" id="1561005"/>
    <lineage>
        <taxon>Bacteria</taxon>
        <taxon>Bacillati</taxon>
        <taxon>Bacillota</taxon>
        <taxon>Clostridia</taxon>
        <taxon>Eubacteriales</taxon>
        <taxon>Peptococcaceae</taxon>
        <taxon>Acididesulfobacillus</taxon>
    </lineage>
</organism>
<dbReference type="AlphaFoldDB" id="A0A8S0WLC5"/>
<evidence type="ECO:0000313" key="3">
    <source>
        <dbReference type="Proteomes" id="UP001071230"/>
    </source>
</evidence>
<dbReference type="EMBL" id="LR746496">
    <property type="protein sequence ID" value="CAA7599954.1"/>
    <property type="molecule type" value="Genomic_DNA"/>
</dbReference>
<keyword evidence="3" id="KW-1185">Reference proteome</keyword>
<dbReference type="EMBL" id="CDGJ01000071">
    <property type="protein sequence ID" value="CEJ07954.1"/>
    <property type="molecule type" value="Genomic_DNA"/>
</dbReference>
<dbReference type="InterPro" id="IPR014199">
    <property type="entry name" value="Spore_YtxC"/>
</dbReference>
<reference evidence="2" key="1">
    <citation type="submission" date="2014-11" db="EMBL/GenBank/DDBJ databases">
        <authorList>
            <person name="Hornung B.V."/>
        </authorList>
    </citation>
    <scope>NUCLEOTIDE SEQUENCE</scope>
    <source>
        <strain evidence="2">INE</strain>
    </source>
</reference>
<gene>
    <name evidence="1" type="ORF">DEACI_0600</name>
    <name evidence="2" type="ORF">DEACI_2428</name>
</gene>
<proteinExistence type="predicted"/>
<dbReference type="RefSeq" id="WP_240983702.1">
    <property type="nucleotide sequence ID" value="NZ_CDGJ01000071.1"/>
</dbReference>
<reference evidence="1" key="2">
    <citation type="submission" date="2020-01" db="EMBL/GenBank/DDBJ databases">
        <authorList>
            <person name="Hornung B."/>
        </authorList>
    </citation>
    <scope>NUCLEOTIDE SEQUENCE</scope>
    <source>
        <strain evidence="1">PacBioINE</strain>
    </source>
</reference>
<accession>A0A8S0WLC5</accession>
<dbReference type="Proteomes" id="UP000836597">
    <property type="component" value="Chromosome"/>
</dbReference>
<protein>
    <submittedName>
        <fullName evidence="1">YtxC-like family</fullName>
    </submittedName>
    <submittedName>
        <fullName evidence="2">YtxC-like protein</fullName>
    </submittedName>
</protein>
<dbReference type="Proteomes" id="UP001071230">
    <property type="component" value="Unassembled WGS sequence"/>
</dbReference>